<feature type="region of interest" description="Disordered" evidence="7">
    <location>
        <begin position="577"/>
        <end position="613"/>
    </location>
</feature>
<evidence type="ECO:0000313" key="9">
    <source>
        <dbReference type="EMBL" id="KAK2566853.1"/>
    </source>
</evidence>
<accession>A0AAD9VA21</accession>
<feature type="compositionally biased region" description="Polar residues" evidence="7">
    <location>
        <begin position="588"/>
        <end position="613"/>
    </location>
</feature>
<reference evidence="9" key="2">
    <citation type="journal article" date="2023" name="Science">
        <title>Genomic signatures of disease resistance in endangered staghorn corals.</title>
        <authorList>
            <person name="Vollmer S.V."/>
            <person name="Selwyn J.D."/>
            <person name="Despard B.A."/>
            <person name="Roesel C.L."/>
        </authorList>
    </citation>
    <scope>NUCLEOTIDE SEQUENCE</scope>
    <source>
        <strain evidence="9">K2</strain>
    </source>
</reference>
<feature type="compositionally biased region" description="Low complexity" evidence="7">
    <location>
        <begin position="354"/>
        <end position="369"/>
    </location>
</feature>
<dbReference type="AlphaFoldDB" id="A0AAD9VA21"/>
<evidence type="ECO:0000259" key="8">
    <source>
        <dbReference type="Pfam" id="PF16014"/>
    </source>
</evidence>
<dbReference type="InterPro" id="IPR024137">
    <property type="entry name" value="His_deAcase_cplx_SAP130"/>
</dbReference>
<gene>
    <name evidence="9" type="ORF">P5673_009540</name>
</gene>
<feature type="region of interest" description="Disordered" evidence="7">
    <location>
        <begin position="123"/>
        <end position="172"/>
    </location>
</feature>
<feature type="region of interest" description="Disordered" evidence="7">
    <location>
        <begin position="682"/>
        <end position="717"/>
    </location>
</feature>
<dbReference type="GO" id="GO:0070822">
    <property type="term" value="C:Sin3-type complex"/>
    <property type="evidence" value="ECO:0007669"/>
    <property type="project" value="TreeGrafter"/>
</dbReference>
<feature type="domain" description="Histone deacetylase complex subunit SAP130 C-terminal" evidence="8">
    <location>
        <begin position="614"/>
        <end position="878"/>
    </location>
</feature>
<sequence length="892" mass="93671">MSYAPEDRHERDVGGSSRNPGLDMEKHEKTKGPESGSFHRPLVDQGSHKIGKSLQNRPIAPASGSLAGMIPSGHLNPGLVAASGMPAFSGHHLIASMMRMPQPAFSHVPAGAAAGAALAGVTPRNTSLRTPSLPPSVKPMGLSAQMHSSGGQAQGHAPSTTSRPSSPGMSPHIASVAVASSMHQSGSDHKSSDLRDGRPAVMSDLVRRGASPTVQSVGPAHNPASVSSKVMNIVPATPLAQAHPVQKSAVPTLPQHHPGSVHTSIPATVTGVSSIANSMPHMPSQVLGIPSGHSQQSKIMPVNSLSVAPAILTTASKLYTPPHHLAFTAPRQAPASSSETTMNPSDHARLTKPSGSASPAAVSSHHPVSSMSSVPHIAVSSLNSAVSNESRMERAHQALTQYPYHAAMAGMPGMANLFYQDPLSAVHPGLHASYHQSAFSPMQPLSRSQQSVATSAAAAAAAQVAAAAAAGVNPMQIMEHPRLIFQPTAAALGVGGSGIANLSGTETPVTAGIVDISQASLYSVPLFNVPPAGIQAAQFSAPNPTATSPRPSILRKRTSEGIRKPPSQLPFTAEVLASSQPEAAASPRSDSTLSAPHSTQNSPKPASECGSQSNELAVSTAIVTTTEPAVVVSHTAPISPVKIMREPCTETTPSSSAAITAVMNGSASVAAATHALTSITTANSDAASPRKKPRKQNVVATEDKYGSNVNMEPDSPVSEEKTVKAEEADEDLKFILMKRPRISIVANYKINTKAAHNHFQRYSDVKAKEERKPSIQEIASQKGVVQRANGWRIQHIAGQIDELITAEQEVLKKMGEFREKIPKVKPGQKTKFQDDLVMLNELLQGNIQRSQLVVEQLGDSRKSMVKVLEHRQRVMDIIQKQMNKRNPKKKSQ</sequence>
<dbReference type="EMBL" id="JARQWQ010000016">
    <property type="protein sequence ID" value="KAK2566853.1"/>
    <property type="molecule type" value="Genomic_DNA"/>
</dbReference>
<dbReference type="GO" id="GO:0000122">
    <property type="term" value="P:negative regulation of transcription by RNA polymerase II"/>
    <property type="evidence" value="ECO:0007669"/>
    <property type="project" value="TreeGrafter"/>
</dbReference>
<evidence type="ECO:0000256" key="5">
    <source>
        <dbReference type="ARBA" id="ARBA00023163"/>
    </source>
</evidence>
<dbReference type="Proteomes" id="UP001249851">
    <property type="component" value="Unassembled WGS sequence"/>
</dbReference>
<feature type="compositionally biased region" description="Polar residues" evidence="7">
    <location>
        <begin position="334"/>
        <end position="344"/>
    </location>
</feature>
<evidence type="ECO:0000256" key="7">
    <source>
        <dbReference type="SAM" id="MobiDB-lite"/>
    </source>
</evidence>
<keyword evidence="10" id="KW-1185">Reference proteome</keyword>
<evidence type="ECO:0000313" key="10">
    <source>
        <dbReference type="Proteomes" id="UP001249851"/>
    </source>
</evidence>
<evidence type="ECO:0000256" key="4">
    <source>
        <dbReference type="ARBA" id="ARBA00023015"/>
    </source>
</evidence>
<comment type="similarity">
    <text evidence="2">Belongs to the SAP130 family.</text>
</comment>
<dbReference type="PANTHER" id="PTHR13497:SF3">
    <property type="entry name" value="HISTONE DEACETYLASE COMPLEX SUBUNIT SAP130"/>
    <property type="match status" value="1"/>
</dbReference>
<keyword evidence="4" id="KW-0805">Transcription regulation</keyword>
<protein>
    <submittedName>
        <fullName evidence="9">Histone deacetylase complex subunit SAP130</fullName>
    </submittedName>
</protein>
<feature type="compositionally biased region" description="Basic and acidic residues" evidence="7">
    <location>
        <begin position="23"/>
        <end position="32"/>
    </location>
</feature>
<feature type="compositionally biased region" description="Basic and acidic residues" evidence="7">
    <location>
        <begin position="1"/>
        <end position="13"/>
    </location>
</feature>
<dbReference type="Pfam" id="PF16014">
    <property type="entry name" value="SAP130_C"/>
    <property type="match status" value="1"/>
</dbReference>
<dbReference type="InterPro" id="IPR031963">
    <property type="entry name" value="SAP130_C"/>
</dbReference>
<comment type="subcellular location">
    <subcellularLocation>
        <location evidence="1">Nucleus</location>
    </subcellularLocation>
</comment>
<organism evidence="9 10">
    <name type="scientific">Acropora cervicornis</name>
    <name type="common">Staghorn coral</name>
    <dbReference type="NCBI Taxonomy" id="6130"/>
    <lineage>
        <taxon>Eukaryota</taxon>
        <taxon>Metazoa</taxon>
        <taxon>Cnidaria</taxon>
        <taxon>Anthozoa</taxon>
        <taxon>Hexacorallia</taxon>
        <taxon>Scleractinia</taxon>
        <taxon>Astrocoeniina</taxon>
        <taxon>Acroporidae</taxon>
        <taxon>Acropora</taxon>
    </lineage>
</organism>
<comment type="caution">
    <text evidence="9">The sequence shown here is derived from an EMBL/GenBank/DDBJ whole genome shotgun (WGS) entry which is preliminary data.</text>
</comment>
<evidence type="ECO:0000256" key="1">
    <source>
        <dbReference type="ARBA" id="ARBA00004123"/>
    </source>
</evidence>
<evidence type="ECO:0000256" key="2">
    <source>
        <dbReference type="ARBA" id="ARBA00007859"/>
    </source>
</evidence>
<feature type="compositionally biased region" description="Polar residues" evidence="7">
    <location>
        <begin position="145"/>
        <end position="168"/>
    </location>
</feature>
<feature type="region of interest" description="Disordered" evidence="7">
    <location>
        <begin position="1"/>
        <end position="45"/>
    </location>
</feature>
<keyword evidence="5" id="KW-0804">Transcription</keyword>
<feature type="region of interest" description="Disordered" evidence="7">
    <location>
        <begin position="330"/>
        <end position="369"/>
    </location>
</feature>
<evidence type="ECO:0000256" key="6">
    <source>
        <dbReference type="ARBA" id="ARBA00023242"/>
    </source>
</evidence>
<keyword evidence="6" id="KW-0539">Nucleus</keyword>
<evidence type="ECO:0000256" key="3">
    <source>
        <dbReference type="ARBA" id="ARBA00022491"/>
    </source>
</evidence>
<dbReference type="PANTHER" id="PTHR13497">
    <property type="entry name" value="HISTONE DEACETYLASE COMPLEX SUBUNIT SAP130"/>
    <property type="match status" value="1"/>
</dbReference>
<keyword evidence="3" id="KW-0678">Repressor</keyword>
<name>A0AAD9VA21_ACRCE</name>
<proteinExistence type="inferred from homology"/>
<reference evidence="9" key="1">
    <citation type="journal article" date="2023" name="G3 (Bethesda)">
        <title>Whole genome assembly and annotation of the endangered Caribbean coral Acropora cervicornis.</title>
        <authorList>
            <person name="Selwyn J.D."/>
            <person name="Vollmer S.V."/>
        </authorList>
    </citation>
    <scope>NUCLEOTIDE SEQUENCE</scope>
    <source>
        <strain evidence="9">K2</strain>
    </source>
</reference>